<gene>
    <name evidence="6" type="ORF">AADG42_01915</name>
</gene>
<reference evidence="6 7" key="1">
    <citation type="submission" date="2024-04" db="EMBL/GenBank/DDBJ databases">
        <title>Isolation of an actinomycete strain from pig manure.</title>
        <authorList>
            <person name="Gong T."/>
            <person name="Yu Z."/>
            <person name="An M."/>
            <person name="Wei C."/>
            <person name="Yang W."/>
            <person name="Liu L."/>
        </authorList>
    </citation>
    <scope>NUCLEOTIDE SEQUENCE [LARGE SCALE GENOMIC DNA]</scope>
    <source>
        <strain evidence="6 7">ZF39</strain>
    </source>
</reference>
<sequence>MSPNDIVIRTEKLSRTFSHDGVQTHVLRKLDTDIRRGDFTVIMGPSGAGKTTLLYALSGMDRPSLGAVEVAGVRISDRSPDQLARFRREHCGFVFQQINLLDSLSLHDNVMAAGLLVSRDRQQVAARATELLERVGIDLATAGRFAQTLSGGEAQRAAIARALINDPTIVFADEPTGQLNSESSKLVLDVLTEVNRAGQTIVMVTHDLHSALRGNRVLYLRDGSITGQLDLPAYSDDDAQREAEMTAFLFELGW</sequence>
<keyword evidence="3" id="KW-0547">Nucleotide-binding</keyword>
<dbReference type="CDD" id="cd03255">
    <property type="entry name" value="ABC_MJ0796_LolCDE_FtsE"/>
    <property type="match status" value="1"/>
</dbReference>
<feature type="domain" description="ABC transporter" evidence="5">
    <location>
        <begin position="8"/>
        <end position="247"/>
    </location>
</feature>
<accession>A0ABZ3FM06</accession>
<evidence type="ECO:0000313" key="7">
    <source>
        <dbReference type="Proteomes" id="UP001442841"/>
    </source>
</evidence>
<protein>
    <submittedName>
        <fullName evidence="6">ABC transporter ATP-binding protein</fullName>
    </submittedName>
</protein>
<dbReference type="PROSITE" id="PS00211">
    <property type="entry name" value="ABC_TRANSPORTER_1"/>
    <property type="match status" value="1"/>
</dbReference>
<proteinExistence type="inferred from homology"/>
<dbReference type="InterPro" id="IPR017871">
    <property type="entry name" value="ABC_transporter-like_CS"/>
</dbReference>
<evidence type="ECO:0000313" key="6">
    <source>
        <dbReference type="EMBL" id="XAN06114.1"/>
    </source>
</evidence>
<dbReference type="RefSeq" id="WP_425307552.1">
    <property type="nucleotide sequence ID" value="NZ_CP154795.1"/>
</dbReference>
<evidence type="ECO:0000256" key="1">
    <source>
        <dbReference type="ARBA" id="ARBA00005417"/>
    </source>
</evidence>
<dbReference type="EMBL" id="CP154795">
    <property type="protein sequence ID" value="XAN06114.1"/>
    <property type="molecule type" value="Genomic_DNA"/>
</dbReference>
<dbReference type="PANTHER" id="PTHR42798:SF7">
    <property type="entry name" value="ALPHA-D-RIBOSE 1-METHYLPHOSPHONATE 5-TRIPHOSPHATE SYNTHASE SUBUNIT PHNL"/>
    <property type="match status" value="1"/>
</dbReference>
<keyword evidence="4 6" id="KW-0067">ATP-binding</keyword>
<dbReference type="GO" id="GO:0005524">
    <property type="term" value="F:ATP binding"/>
    <property type="evidence" value="ECO:0007669"/>
    <property type="project" value="UniProtKB-KW"/>
</dbReference>
<keyword evidence="7" id="KW-1185">Reference proteome</keyword>
<dbReference type="SMART" id="SM00382">
    <property type="entry name" value="AAA"/>
    <property type="match status" value="1"/>
</dbReference>
<dbReference type="InterPro" id="IPR027417">
    <property type="entry name" value="P-loop_NTPase"/>
</dbReference>
<comment type="similarity">
    <text evidence="1">Belongs to the ABC transporter superfamily.</text>
</comment>
<dbReference type="SUPFAM" id="SSF52540">
    <property type="entry name" value="P-loop containing nucleoside triphosphate hydrolases"/>
    <property type="match status" value="1"/>
</dbReference>
<dbReference type="InterPro" id="IPR003593">
    <property type="entry name" value="AAA+_ATPase"/>
</dbReference>
<evidence type="ECO:0000256" key="3">
    <source>
        <dbReference type="ARBA" id="ARBA00022741"/>
    </source>
</evidence>
<dbReference type="Proteomes" id="UP001442841">
    <property type="component" value="Chromosome"/>
</dbReference>
<dbReference type="Gene3D" id="3.40.50.300">
    <property type="entry name" value="P-loop containing nucleotide triphosphate hydrolases"/>
    <property type="match status" value="1"/>
</dbReference>
<evidence type="ECO:0000259" key="5">
    <source>
        <dbReference type="PROSITE" id="PS50893"/>
    </source>
</evidence>
<dbReference type="PROSITE" id="PS50893">
    <property type="entry name" value="ABC_TRANSPORTER_2"/>
    <property type="match status" value="1"/>
</dbReference>
<name>A0ABZ3FM06_9ACTN</name>
<dbReference type="PANTHER" id="PTHR42798">
    <property type="entry name" value="LIPOPROTEIN-RELEASING SYSTEM ATP-BINDING PROTEIN LOLD"/>
    <property type="match status" value="1"/>
</dbReference>
<evidence type="ECO:0000256" key="2">
    <source>
        <dbReference type="ARBA" id="ARBA00022448"/>
    </source>
</evidence>
<organism evidence="6 7">
    <name type="scientific">Ammonicoccus fulvus</name>
    <dbReference type="NCBI Taxonomy" id="3138240"/>
    <lineage>
        <taxon>Bacteria</taxon>
        <taxon>Bacillati</taxon>
        <taxon>Actinomycetota</taxon>
        <taxon>Actinomycetes</taxon>
        <taxon>Propionibacteriales</taxon>
        <taxon>Propionibacteriaceae</taxon>
        <taxon>Ammonicoccus</taxon>
    </lineage>
</organism>
<dbReference type="InterPro" id="IPR003439">
    <property type="entry name" value="ABC_transporter-like_ATP-bd"/>
</dbReference>
<dbReference type="InterPro" id="IPR017911">
    <property type="entry name" value="MacB-like_ATP-bd"/>
</dbReference>
<keyword evidence="2" id="KW-0813">Transport</keyword>
<evidence type="ECO:0000256" key="4">
    <source>
        <dbReference type="ARBA" id="ARBA00022840"/>
    </source>
</evidence>
<dbReference type="Pfam" id="PF00005">
    <property type="entry name" value="ABC_tran"/>
    <property type="match status" value="1"/>
</dbReference>